<evidence type="ECO:0000313" key="14">
    <source>
        <dbReference type="Proteomes" id="UP000324022"/>
    </source>
</evidence>
<gene>
    <name evidence="13" type="ORF">UTRI_01867</name>
</gene>
<dbReference type="PANTHER" id="PTHR10662:SF22">
    <property type="entry name" value="NUCLEAR RNA EXPORT FACTOR 1"/>
    <property type="match status" value="1"/>
</dbReference>
<dbReference type="PROSITE" id="PS51281">
    <property type="entry name" value="TAP_C"/>
    <property type="match status" value="1"/>
</dbReference>
<comment type="function">
    <text evidence="8">Involved in the export of mRNA from the nucleus to the cytoplasm.</text>
</comment>
<dbReference type="OrthoDB" id="25872at2759"/>
<dbReference type="InterPro" id="IPR032675">
    <property type="entry name" value="LRR_dom_sf"/>
</dbReference>
<feature type="compositionally biased region" description="Polar residues" evidence="10">
    <location>
        <begin position="56"/>
        <end position="66"/>
    </location>
</feature>
<evidence type="ECO:0000256" key="4">
    <source>
        <dbReference type="ARBA" id="ARBA00022614"/>
    </source>
</evidence>
<keyword evidence="3" id="KW-0813">Transport</keyword>
<dbReference type="InterPro" id="IPR030217">
    <property type="entry name" value="NXF_fam"/>
</dbReference>
<dbReference type="Gene3D" id="1.10.8.10">
    <property type="entry name" value="DNA helicase RuvA subunit, C-terminal domain"/>
    <property type="match status" value="1"/>
</dbReference>
<evidence type="ECO:0000256" key="3">
    <source>
        <dbReference type="ARBA" id="ARBA00022448"/>
    </source>
</evidence>
<dbReference type="Gene3D" id="3.80.10.10">
    <property type="entry name" value="Ribonuclease Inhibitor"/>
    <property type="match status" value="1"/>
</dbReference>
<dbReference type="FunFam" id="1.10.8.10:FF:000018">
    <property type="entry name" value="Nuclear RNA export factor 1"/>
    <property type="match status" value="1"/>
</dbReference>
<evidence type="ECO:0000256" key="2">
    <source>
        <dbReference type="ARBA" id="ARBA00009285"/>
    </source>
</evidence>
<evidence type="ECO:0000256" key="5">
    <source>
        <dbReference type="ARBA" id="ARBA00022737"/>
    </source>
</evidence>
<dbReference type="Proteomes" id="UP000324022">
    <property type="component" value="Unassembled WGS sequence"/>
</dbReference>
<comment type="similarity">
    <text evidence="2">Belongs to the NXF family.</text>
</comment>
<evidence type="ECO:0000256" key="9">
    <source>
        <dbReference type="ARBA" id="ARBA00069694"/>
    </source>
</evidence>
<organism evidence="13 14">
    <name type="scientific">Ustilago trichophora</name>
    <dbReference type="NCBI Taxonomy" id="86804"/>
    <lineage>
        <taxon>Eukaryota</taxon>
        <taxon>Fungi</taxon>
        <taxon>Dikarya</taxon>
        <taxon>Basidiomycota</taxon>
        <taxon>Ustilaginomycotina</taxon>
        <taxon>Ustilaginomycetes</taxon>
        <taxon>Ustilaginales</taxon>
        <taxon>Ustilaginaceae</taxon>
        <taxon>Ustilago</taxon>
    </lineage>
</organism>
<dbReference type="GO" id="GO:0042272">
    <property type="term" value="C:nuclear RNA export factor complex"/>
    <property type="evidence" value="ECO:0007669"/>
    <property type="project" value="UniProtKB-ARBA"/>
</dbReference>
<evidence type="ECO:0000259" key="11">
    <source>
        <dbReference type="PROSITE" id="PS50177"/>
    </source>
</evidence>
<dbReference type="GO" id="GO:0016973">
    <property type="term" value="P:poly(A)+ mRNA export from nucleus"/>
    <property type="evidence" value="ECO:0007669"/>
    <property type="project" value="TreeGrafter"/>
</dbReference>
<evidence type="ECO:0000256" key="1">
    <source>
        <dbReference type="ARBA" id="ARBA00004123"/>
    </source>
</evidence>
<dbReference type="EMBL" id="OOIN01000005">
    <property type="protein sequence ID" value="SPO23189.1"/>
    <property type="molecule type" value="Genomic_DNA"/>
</dbReference>
<dbReference type="InterPro" id="IPR032710">
    <property type="entry name" value="NTF2-like_dom_sf"/>
</dbReference>
<dbReference type="InterPro" id="IPR009060">
    <property type="entry name" value="UBA-like_sf"/>
</dbReference>
<reference evidence="13 14" key="1">
    <citation type="submission" date="2018-03" db="EMBL/GenBank/DDBJ databases">
        <authorList>
            <person name="Guldener U."/>
        </authorList>
    </citation>
    <scope>NUCLEOTIDE SEQUENCE [LARGE SCALE GENOMIC DNA]</scope>
    <source>
        <strain evidence="13 14">NBRC100155</strain>
    </source>
</reference>
<evidence type="ECO:0000259" key="12">
    <source>
        <dbReference type="PROSITE" id="PS51281"/>
    </source>
</evidence>
<evidence type="ECO:0000256" key="8">
    <source>
        <dbReference type="ARBA" id="ARBA00055253"/>
    </source>
</evidence>
<feature type="region of interest" description="Disordered" evidence="10">
    <location>
        <begin position="1"/>
        <end position="69"/>
    </location>
</feature>
<feature type="domain" description="TAP-C" evidence="12">
    <location>
        <begin position="645"/>
        <end position="700"/>
    </location>
</feature>
<dbReference type="SUPFAM" id="SSF46934">
    <property type="entry name" value="UBA-like"/>
    <property type="match status" value="1"/>
</dbReference>
<dbReference type="InterPro" id="IPR018222">
    <property type="entry name" value="Nuclear_transport_factor_2_euk"/>
</dbReference>
<evidence type="ECO:0000256" key="6">
    <source>
        <dbReference type="ARBA" id="ARBA00022816"/>
    </source>
</evidence>
<dbReference type="SMART" id="SM00804">
    <property type="entry name" value="TAP_C"/>
    <property type="match status" value="1"/>
</dbReference>
<keyword evidence="6" id="KW-0509">mRNA transport</keyword>
<keyword evidence="14" id="KW-1185">Reference proteome</keyword>
<proteinExistence type="inferred from homology"/>
<dbReference type="PROSITE" id="PS50177">
    <property type="entry name" value="NTF2_DOMAIN"/>
    <property type="match status" value="1"/>
</dbReference>
<dbReference type="PANTHER" id="PTHR10662">
    <property type="entry name" value="NUCLEAR RNA EXPORT FACTOR"/>
    <property type="match status" value="1"/>
</dbReference>
<dbReference type="GO" id="GO:0003723">
    <property type="term" value="F:RNA binding"/>
    <property type="evidence" value="ECO:0007669"/>
    <property type="project" value="TreeGrafter"/>
</dbReference>
<dbReference type="SUPFAM" id="SSF52058">
    <property type="entry name" value="L domain-like"/>
    <property type="match status" value="1"/>
</dbReference>
<dbReference type="AlphaFoldDB" id="A0A5C3E1A0"/>
<evidence type="ECO:0000256" key="7">
    <source>
        <dbReference type="ARBA" id="ARBA00023242"/>
    </source>
</evidence>
<keyword evidence="4" id="KW-0433">Leucine-rich repeat</keyword>
<dbReference type="SUPFAM" id="SSF54427">
    <property type="entry name" value="NTF2-like"/>
    <property type="match status" value="1"/>
</dbReference>
<evidence type="ECO:0000313" key="13">
    <source>
        <dbReference type="EMBL" id="SPO23189.1"/>
    </source>
</evidence>
<feature type="compositionally biased region" description="Low complexity" evidence="10">
    <location>
        <begin position="615"/>
        <end position="632"/>
    </location>
</feature>
<dbReference type="CDD" id="cd14342">
    <property type="entry name" value="UBA_TAP-C"/>
    <property type="match status" value="1"/>
</dbReference>
<comment type="subcellular location">
    <subcellularLocation>
        <location evidence="1">Nucleus</location>
    </subcellularLocation>
</comment>
<accession>A0A5C3E1A0</accession>
<sequence length="701" mass="74474">MSRRGGRGGHTIAGAALRNAGLVGDGDVGMRDAAGPSRSRAGGAGGRRSGRNAGSDPSNPNGSGNPLQGRIARQRANPLGNRPPAKGKKAAINVNDGLRAGNTASVLKSISSSKAQGGGRIPGGGGIVFSGNDMPKTQNVVSLIKRFLESRWNAQAKFLNLEVRIRRSPAHFSSHDHIDQPCFSLLASRNAAVSSILDPQNMRADPILQAEGIKPPGVAGAPKELGNVIWKLCSETYPDVVTISLANNGLRSLGPVSSLPAYFPNLQNLSLEGNELKWTKDLDTFASRKSKLTNLKELLLTGNPVHASAIAAGNEEGYRREVLSKFRQLTLLDQKPVTPTESGFANLPSSGKSKKVDADAAQVPLRNFPVPNKPGFVDAEAGAIMPNFLSKYFTLYDSDRSQLSEAYAPLAQFSFCLNVVPPPRARAAGFLHTMPHQKELSFDRYQDNGNRNLMRVHAPKVRHQSLHHGVGSILACLKKLPKTSHPLNDASKFVVDAWVLPNSVIGARLKGEERPEALLYINVHGEYAEAPSQGIRSFDRTFAVAPTPPDSPAASAGWPCVILSDQLVVRHYSSPSAWAPDSLATGEVTAEQAQALQVAQQAGQPSALPQPPVPAAGAVSAPSLPGGAALPPHLQNQAPAAGINEQQHDMSLQLATQTGLIYPFAVQCLQENGWDYNLALTNFQNLKASNAIPPQAFAQPA</sequence>
<dbReference type="InterPro" id="IPR005637">
    <property type="entry name" value="TAP_C_dom"/>
</dbReference>
<protein>
    <recommendedName>
        <fullName evidence="9">mRNA export factor MEX67</fullName>
    </recommendedName>
</protein>
<dbReference type="Pfam" id="PF22602">
    <property type="entry name" value="NXF_NTF2"/>
    <property type="match status" value="1"/>
</dbReference>
<feature type="domain" description="NTF2" evidence="11">
    <location>
        <begin position="384"/>
        <end position="569"/>
    </location>
</feature>
<keyword evidence="5" id="KW-0677">Repeat</keyword>
<name>A0A5C3E1A0_9BASI</name>
<keyword evidence="7" id="KW-0539">Nucleus</keyword>
<feature type="region of interest" description="Disordered" evidence="10">
    <location>
        <begin position="597"/>
        <end position="635"/>
    </location>
</feature>
<dbReference type="Gene3D" id="3.10.450.50">
    <property type="match status" value="1"/>
</dbReference>
<dbReference type="InterPro" id="IPR002075">
    <property type="entry name" value="NTF2_dom"/>
</dbReference>
<dbReference type="FunFam" id="3.80.10.10:FF:000814">
    <property type="entry name" value="Related to mRNA export factor mex67"/>
    <property type="match status" value="1"/>
</dbReference>
<dbReference type="FunFam" id="3.10.450.50:FF:000013">
    <property type="entry name" value="mRNA export factor mex67"/>
    <property type="match status" value="1"/>
</dbReference>
<evidence type="ECO:0000256" key="10">
    <source>
        <dbReference type="SAM" id="MobiDB-lite"/>
    </source>
</evidence>
<dbReference type="Pfam" id="PF03943">
    <property type="entry name" value="TAP_C"/>
    <property type="match status" value="1"/>
</dbReference>